<dbReference type="GO" id="GO:0005634">
    <property type="term" value="C:nucleus"/>
    <property type="evidence" value="ECO:0007669"/>
    <property type="project" value="UniProtKB-SubCell"/>
</dbReference>
<evidence type="ECO:0000256" key="2">
    <source>
        <dbReference type="ARBA" id="ARBA00010857"/>
    </source>
</evidence>
<dbReference type="InterPro" id="IPR036915">
    <property type="entry name" value="Cyclin-like_sf"/>
</dbReference>
<dbReference type="InterPro" id="IPR000812">
    <property type="entry name" value="TFIIB"/>
</dbReference>
<dbReference type="STRING" id="225164.V3ZWB8"/>
<dbReference type="GO" id="GO:0017025">
    <property type="term" value="F:TBP-class protein binding"/>
    <property type="evidence" value="ECO:0007669"/>
    <property type="project" value="InterPro"/>
</dbReference>
<comment type="subcellular location">
    <subcellularLocation>
        <location evidence="1">Nucleus</location>
    </subcellularLocation>
</comment>
<evidence type="ECO:0000256" key="3">
    <source>
        <dbReference type="ARBA" id="ARBA00022723"/>
    </source>
</evidence>
<dbReference type="GO" id="GO:0008270">
    <property type="term" value="F:zinc ion binding"/>
    <property type="evidence" value="ECO:0007669"/>
    <property type="project" value="UniProtKB-KW"/>
</dbReference>
<keyword evidence="10" id="KW-0175">Coiled coil</keyword>
<dbReference type="HOGENOM" id="CLU_010293_2_3_1"/>
<evidence type="ECO:0000256" key="4">
    <source>
        <dbReference type="ARBA" id="ARBA00022771"/>
    </source>
</evidence>
<dbReference type="FunFam" id="1.20.5.650:FF:000001">
    <property type="entry name" value="transcription factor IIIB 90 kDa subunit isoform X2"/>
    <property type="match status" value="1"/>
</dbReference>
<dbReference type="Gene3D" id="1.20.5.650">
    <property type="entry name" value="Single helix bin"/>
    <property type="match status" value="1"/>
</dbReference>
<dbReference type="InterPro" id="IPR013763">
    <property type="entry name" value="Cyclin-like_dom"/>
</dbReference>
<evidence type="ECO:0000256" key="9">
    <source>
        <dbReference type="ARBA" id="ARBA00023242"/>
    </source>
</evidence>
<keyword evidence="7" id="KW-0010">Activator</keyword>
<dbReference type="InterPro" id="IPR011665">
    <property type="entry name" value="BRF1_TBP-bd_dom"/>
</dbReference>
<feature type="coiled-coil region" evidence="10">
    <location>
        <begin position="290"/>
        <end position="326"/>
    </location>
</feature>
<feature type="non-terminal residue" evidence="13">
    <location>
        <position position="1"/>
    </location>
</feature>
<dbReference type="Pfam" id="PF00382">
    <property type="entry name" value="TFIIB"/>
    <property type="match status" value="1"/>
</dbReference>
<dbReference type="PANTHER" id="PTHR11618">
    <property type="entry name" value="TRANSCRIPTION INITIATION FACTOR IIB-RELATED"/>
    <property type="match status" value="1"/>
</dbReference>
<keyword evidence="6" id="KW-0805">Transcription regulation</keyword>
<feature type="region of interest" description="Disordered" evidence="11">
    <location>
        <begin position="419"/>
        <end position="487"/>
    </location>
</feature>
<dbReference type="SMART" id="SM00385">
    <property type="entry name" value="CYCLIN"/>
    <property type="match status" value="1"/>
</dbReference>
<keyword evidence="3" id="KW-0479">Metal-binding</keyword>
<evidence type="ECO:0000256" key="10">
    <source>
        <dbReference type="SAM" id="Coils"/>
    </source>
</evidence>
<dbReference type="GO" id="GO:0001006">
    <property type="term" value="F:RNA polymerase III type 3 promoter sequence-specific DNA binding"/>
    <property type="evidence" value="ECO:0007669"/>
    <property type="project" value="TreeGrafter"/>
</dbReference>
<gene>
    <name evidence="13" type="ORF">LOTGIDRAFT_166871</name>
</gene>
<evidence type="ECO:0000256" key="11">
    <source>
        <dbReference type="SAM" id="MobiDB-lite"/>
    </source>
</evidence>
<evidence type="ECO:0000256" key="6">
    <source>
        <dbReference type="ARBA" id="ARBA00023015"/>
    </source>
</evidence>
<dbReference type="GO" id="GO:0070897">
    <property type="term" value="P:transcription preinitiation complex assembly"/>
    <property type="evidence" value="ECO:0007669"/>
    <property type="project" value="InterPro"/>
</dbReference>
<evidence type="ECO:0000313" key="13">
    <source>
        <dbReference type="EMBL" id="ESO86870.1"/>
    </source>
</evidence>
<dbReference type="SUPFAM" id="SSF47954">
    <property type="entry name" value="Cyclin-like"/>
    <property type="match status" value="1"/>
</dbReference>
<feature type="compositionally biased region" description="Acidic residues" evidence="11">
    <location>
        <begin position="442"/>
        <end position="459"/>
    </location>
</feature>
<reference evidence="13 14" key="1">
    <citation type="journal article" date="2013" name="Nature">
        <title>Insights into bilaterian evolution from three spiralian genomes.</title>
        <authorList>
            <person name="Simakov O."/>
            <person name="Marletaz F."/>
            <person name="Cho S.J."/>
            <person name="Edsinger-Gonzales E."/>
            <person name="Havlak P."/>
            <person name="Hellsten U."/>
            <person name="Kuo D.H."/>
            <person name="Larsson T."/>
            <person name="Lv J."/>
            <person name="Arendt D."/>
            <person name="Savage R."/>
            <person name="Osoegawa K."/>
            <person name="de Jong P."/>
            <person name="Grimwood J."/>
            <person name="Chapman J.A."/>
            <person name="Shapiro H."/>
            <person name="Aerts A."/>
            <person name="Otillar R.P."/>
            <person name="Terry A.Y."/>
            <person name="Boore J.L."/>
            <person name="Grigoriev I.V."/>
            <person name="Lindberg D.R."/>
            <person name="Seaver E.C."/>
            <person name="Weisblat D.A."/>
            <person name="Putnam N.H."/>
            <person name="Rokhsar D.S."/>
        </authorList>
    </citation>
    <scope>NUCLEOTIDE SEQUENCE [LARGE SCALE GENOMIC DNA]</scope>
</reference>
<dbReference type="GO" id="GO:0097550">
    <property type="term" value="C:transcription preinitiation complex"/>
    <property type="evidence" value="ECO:0007669"/>
    <property type="project" value="TreeGrafter"/>
</dbReference>
<dbReference type="EMBL" id="KB202990">
    <property type="protein sequence ID" value="ESO86870.1"/>
    <property type="molecule type" value="Genomic_DNA"/>
</dbReference>
<dbReference type="Gene3D" id="1.10.472.10">
    <property type="entry name" value="Cyclin-like"/>
    <property type="match status" value="1"/>
</dbReference>
<dbReference type="CTD" id="20240463"/>
<dbReference type="FunFam" id="1.10.472.10:FF:000002">
    <property type="entry name" value="Transcription factor IIIB 90 kDa subunit"/>
    <property type="match status" value="1"/>
</dbReference>
<feature type="region of interest" description="Disordered" evidence="11">
    <location>
        <begin position="363"/>
        <end position="390"/>
    </location>
</feature>
<feature type="domain" description="Cyclin-like" evidence="12">
    <location>
        <begin position="3"/>
        <end position="87"/>
    </location>
</feature>
<comment type="similarity">
    <text evidence="2">Belongs to the TFIIB family.</text>
</comment>
<protein>
    <recommendedName>
        <fullName evidence="12">Cyclin-like domain-containing protein</fullName>
    </recommendedName>
</protein>
<accession>V3ZWB8</accession>
<dbReference type="AlphaFoldDB" id="V3ZWB8"/>
<dbReference type="Pfam" id="PF07741">
    <property type="entry name" value="BRF1"/>
    <property type="match status" value="1"/>
</dbReference>
<keyword evidence="8" id="KW-0804">Transcription</keyword>
<evidence type="ECO:0000259" key="12">
    <source>
        <dbReference type="SMART" id="SM00385"/>
    </source>
</evidence>
<dbReference type="PANTHER" id="PTHR11618:SF4">
    <property type="entry name" value="TRANSCRIPTION FACTOR IIIB 90 KDA SUBUNIT"/>
    <property type="match status" value="1"/>
</dbReference>
<dbReference type="RefSeq" id="XP_009062561.1">
    <property type="nucleotide sequence ID" value="XM_009064313.1"/>
</dbReference>
<keyword evidence="14" id="KW-1185">Reference proteome</keyword>
<dbReference type="CDD" id="cd20554">
    <property type="entry name" value="CYCLIN_TFIIIB90_rpt2"/>
    <property type="match status" value="1"/>
</dbReference>
<sequence length="487" mass="55123">PCLYIPRFAYKLEFDTKTHDVSMTALRLVQRMKRDWMHTGRRPSGLCGAALLVAARIHDFCRTVKDIIKVVKVCEATIRKRLTEFQDTPSSQLTIDEFHRIDLEEERDPPCYIQSKKKAKIHQLEEDNKLGDLTDEVSNIQDEIEKSLEAKRPKGGIYSAYAKVDESSAPSTTVTVEVEAASEYLEKTVLGDIMNGELNSDHTNNSINSEGEETTSLERFRAQGLTPTAASLGITEVVESCLNETETKDSPDNDTDGVLDLTGIDDDELEKLLLNEDEVKIKTDIWMKANEDYLKEQKEKEEKKALEEAEAELKPEKKKIKKVRRKPLSEASSAKEAISMLIQEKKLSNKINYDVLNDLVKPEDIKSSPCPSPSPSVTMSPRPHSNSSLINRFKRPSFSFESSLDMDVASKRAKLTAPTIKPSLPKQDTVVEKGPIQYNNKEDEEEGDYYEEEEEEEDCNMSAAKLMGHSTDVNYEDEVDYDYDDDD</sequence>
<proteinExistence type="inferred from homology"/>
<keyword evidence="5" id="KW-0862">Zinc</keyword>
<feature type="compositionally biased region" description="Acidic residues" evidence="11">
    <location>
        <begin position="474"/>
        <end position="487"/>
    </location>
</feature>
<dbReference type="OrthoDB" id="511529at2759"/>
<keyword evidence="4" id="KW-0863">Zinc-finger</keyword>
<evidence type="ECO:0000256" key="8">
    <source>
        <dbReference type="ARBA" id="ARBA00023163"/>
    </source>
</evidence>
<dbReference type="KEGG" id="lgi:LOTGIDRAFT_166871"/>
<dbReference type="GO" id="GO:0000126">
    <property type="term" value="C:transcription factor TFIIIB complex"/>
    <property type="evidence" value="ECO:0007669"/>
    <property type="project" value="TreeGrafter"/>
</dbReference>
<dbReference type="GeneID" id="20240463"/>
<dbReference type="Proteomes" id="UP000030746">
    <property type="component" value="Unassembled WGS sequence"/>
</dbReference>
<evidence type="ECO:0000256" key="7">
    <source>
        <dbReference type="ARBA" id="ARBA00023159"/>
    </source>
</evidence>
<evidence type="ECO:0000313" key="14">
    <source>
        <dbReference type="Proteomes" id="UP000030746"/>
    </source>
</evidence>
<dbReference type="GO" id="GO:0000995">
    <property type="term" value="F:RNA polymerase III general transcription initiation factor activity"/>
    <property type="evidence" value="ECO:0007669"/>
    <property type="project" value="TreeGrafter"/>
</dbReference>
<dbReference type="OMA" id="EPPCKVM"/>
<dbReference type="InterPro" id="IPR013150">
    <property type="entry name" value="TFIIB_cyclin"/>
</dbReference>
<evidence type="ECO:0000256" key="1">
    <source>
        <dbReference type="ARBA" id="ARBA00004123"/>
    </source>
</evidence>
<organism evidence="13 14">
    <name type="scientific">Lottia gigantea</name>
    <name type="common">Giant owl limpet</name>
    <dbReference type="NCBI Taxonomy" id="225164"/>
    <lineage>
        <taxon>Eukaryota</taxon>
        <taxon>Metazoa</taxon>
        <taxon>Spiralia</taxon>
        <taxon>Lophotrochozoa</taxon>
        <taxon>Mollusca</taxon>
        <taxon>Gastropoda</taxon>
        <taxon>Patellogastropoda</taxon>
        <taxon>Lottioidea</taxon>
        <taxon>Lottiidae</taxon>
        <taxon>Lottia</taxon>
    </lineage>
</organism>
<evidence type="ECO:0000256" key="5">
    <source>
        <dbReference type="ARBA" id="ARBA00022833"/>
    </source>
</evidence>
<name>V3ZWB8_LOTGI</name>
<keyword evidence="9" id="KW-0539">Nucleus</keyword>